<evidence type="ECO:0000313" key="2">
    <source>
        <dbReference type="EMBL" id="KAF5396822.1"/>
    </source>
</evidence>
<evidence type="ECO:0000313" key="3">
    <source>
        <dbReference type="Proteomes" id="UP000748531"/>
    </source>
</evidence>
<name>A0A8J4TAA6_9TREM</name>
<evidence type="ECO:0000259" key="1">
    <source>
        <dbReference type="SMART" id="SM00198"/>
    </source>
</evidence>
<dbReference type="Gene3D" id="3.40.33.10">
    <property type="entry name" value="CAP"/>
    <property type="match status" value="1"/>
</dbReference>
<organism evidence="2 3">
    <name type="scientific">Paragonimus heterotremus</name>
    <dbReference type="NCBI Taxonomy" id="100268"/>
    <lineage>
        <taxon>Eukaryota</taxon>
        <taxon>Metazoa</taxon>
        <taxon>Spiralia</taxon>
        <taxon>Lophotrochozoa</taxon>
        <taxon>Platyhelminthes</taxon>
        <taxon>Trematoda</taxon>
        <taxon>Digenea</taxon>
        <taxon>Plagiorchiida</taxon>
        <taxon>Troglotremata</taxon>
        <taxon>Troglotrematidae</taxon>
        <taxon>Paragonimus</taxon>
    </lineage>
</organism>
<dbReference type="OrthoDB" id="43654at2759"/>
<dbReference type="EMBL" id="LUCH01007284">
    <property type="protein sequence ID" value="KAF5396822.1"/>
    <property type="molecule type" value="Genomic_DNA"/>
</dbReference>
<keyword evidence="3" id="KW-1185">Reference proteome</keyword>
<comment type="caution">
    <text evidence="2">The sequence shown here is derived from an EMBL/GenBank/DDBJ whole genome shotgun (WGS) entry which is preliminary data.</text>
</comment>
<sequence length="199" mass="22906">MRELLNVIFLSTVAVEGKLAKHERDEVLRVHNELRQSIMNCEYGQFPSVRGQLLQLTWNYTLENMANIYARDAVGDYVDKRLIKEFIFNPSTYILENVEKFENLNFVLKDFVKTFNPLTPVHLKSFSAARKIASINITQVGCSCSSYHPDDNLKLLAVCYYNHPTGYFHTTLDYPVGDEHDCRRTGNKTNTSNNGPMFL</sequence>
<dbReference type="InterPro" id="IPR014044">
    <property type="entry name" value="CAP_dom"/>
</dbReference>
<accession>A0A8J4TAA6</accession>
<gene>
    <name evidence="2" type="ORF">PHET_10173</name>
</gene>
<reference evidence="2" key="1">
    <citation type="submission" date="2019-05" db="EMBL/GenBank/DDBJ databases">
        <title>Annotation for the trematode Paragonimus heterotremus.</title>
        <authorList>
            <person name="Choi Y.-J."/>
        </authorList>
    </citation>
    <scope>NUCLEOTIDE SEQUENCE</scope>
    <source>
        <strain evidence="2">LC</strain>
    </source>
</reference>
<feature type="domain" description="SCP" evidence="1">
    <location>
        <begin position="22"/>
        <end position="170"/>
    </location>
</feature>
<dbReference type="SUPFAM" id="SSF55797">
    <property type="entry name" value="PR-1-like"/>
    <property type="match status" value="1"/>
</dbReference>
<dbReference type="SMART" id="SM00198">
    <property type="entry name" value="SCP"/>
    <property type="match status" value="1"/>
</dbReference>
<dbReference type="Pfam" id="PF00188">
    <property type="entry name" value="CAP"/>
    <property type="match status" value="1"/>
</dbReference>
<dbReference type="InterPro" id="IPR035940">
    <property type="entry name" value="CAP_sf"/>
</dbReference>
<protein>
    <recommendedName>
        <fullName evidence="1">SCP domain-containing protein</fullName>
    </recommendedName>
</protein>
<proteinExistence type="predicted"/>
<dbReference type="Proteomes" id="UP000748531">
    <property type="component" value="Unassembled WGS sequence"/>
</dbReference>
<dbReference type="AlphaFoldDB" id="A0A8J4TAA6"/>